<comment type="similarity">
    <text evidence="2">Belongs to the CorA metal ion transporter (MIT) (TC 1.A.35) family.</text>
</comment>
<dbReference type="Gene3D" id="1.20.58.340">
    <property type="entry name" value="Magnesium transport protein CorA, transmembrane region"/>
    <property type="match status" value="2"/>
</dbReference>
<dbReference type="Pfam" id="PF01544">
    <property type="entry name" value="CorA"/>
    <property type="match status" value="1"/>
</dbReference>
<keyword evidence="5 6" id="KW-0472">Membrane</keyword>
<dbReference type="InterPro" id="IPR045863">
    <property type="entry name" value="CorA_TM1_TM2"/>
</dbReference>
<evidence type="ECO:0000256" key="6">
    <source>
        <dbReference type="SAM" id="Phobius"/>
    </source>
</evidence>
<dbReference type="Proteomes" id="UP000032309">
    <property type="component" value="Unassembled WGS sequence"/>
</dbReference>
<evidence type="ECO:0000256" key="2">
    <source>
        <dbReference type="ARBA" id="ARBA00009765"/>
    </source>
</evidence>
<dbReference type="Gene3D" id="3.30.460.20">
    <property type="entry name" value="CorA soluble domain-like"/>
    <property type="match status" value="1"/>
</dbReference>
<evidence type="ECO:0000256" key="3">
    <source>
        <dbReference type="ARBA" id="ARBA00022692"/>
    </source>
</evidence>
<keyword evidence="3 6" id="KW-0812">Transmembrane</keyword>
<dbReference type="EMBL" id="BAFN01000001">
    <property type="protein sequence ID" value="GAN34231.1"/>
    <property type="molecule type" value="Genomic_DNA"/>
</dbReference>
<dbReference type="CDD" id="cd12827">
    <property type="entry name" value="EcCorA_ZntB-like_u2"/>
    <property type="match status" value="1"/>
</dbReference>
<dbReference type="InterPro" id="IPR002523">
    <property type="entry name" value="MgTranspt_CorA/ZnTranspt_ZntB"/>
</dbReference>
<dbReference type="PANTHER" id="PTHR47891:SF2">
    <property type="entry name" value="MAGNESIUM AND COBALT TRANSPORTER"/>
    <property type="match status" value="1"/>
</dbReference>
<comment type="subcellular location">
    <subcellularLocation>
        <location evidence="1">Membrane</location>
        <topology evidence="1">Multi-pass membrane protein</topology>
    </subcellularLocation>
</comment>
<evidence type="ECO:0000313" key="7">
    <source>
        <dbReference type="EMBL" id="GAN34231.1"/>
    </source>
</evidence>
<comment type="caution">
    <text evidence="7">The sequence shown here is derived from an EMBL/GenBank/DDBJ whole genome shotgun (WGS) entry which is preliminary data.</text>
</comment>
<feature type="transmembrane region" description="Helical" evidence="6">
    <location>
        <begin position="283"/>
        <end position="304"/>
    </location>
</feature>
<dbReference type="SUPFAM" id="SSF144083">
    <property type="entry name" value="Magnesium transport protein CorA, transmembrane region"/>
    <property type="match status" value="1"/>
</dbReference>
<dbReference type="SUPFAM" id="SSF143865">
    <property type="entry name" value="CorA soluble domain-like"/>
    <property type="match status" value="1"/>
</dbReference>
<proteinExistence type="inferred from homology"/>
<evidence type="ECO:0000256" key="1">
    <source>
        <dbReference type="ARBA" id="ARBA00004141"/>
    </source>
</evidence>
<keyword evidence="8" id="KW-1185">Reference proteome</keyword>
<dbReference type="InterPro" id="IPR047199">
    <property type="entry name" value="CorA-like"/>
</dbReference>
<keyword evidence="4 6" id="KW-1133">Transmembrane helix</keyword>
<name>A0ABQ0JZT8_9BACT</name>
<accession>A0ABQ0JZT8</accession>
<sequence length="309" mass="35388">MIEIFKSTNHRLEKVNAPTEGCWVNVVNPSEREVAQIEGWGIPPDFVTHSLDIDERARTERNNGIIFIVLRLPYVQGKKSPVPYITVPLGIILADTFIVTICKEETSVIHEFAAGQVHGLSTVKKNRFVLQLLLRTADRYLAYLRDIDNFVDALEEKLHRSLQNKEVRELLKYQKSLVYFTTALKSNELMLERLQKSQLFQVHPEDEDLLDDVLIEIRQAIEVTAISENILSQMMDAFASIISNNLNVVMKFLTSMTIVISLPTLIASFYGMNVRLPGQDHPYVFSLTLLVSLMTSLIVVIIFWKKEWL</sequence>
<feature type="transmembrane region" description="Helical" evidence="6">
    <location>
        <begin position="252"/>
        <end position="271"/>
    </location>
</feature>
<evidence type="ECO:0000256" key="4">
    <source>
        <dbReference type="ARBA" id="ARBA00022989"/>
    </source>
</evidence>
<dbReference type="RefSeq" id="WP_052564273.1">
    <property type="nucleotide sequence ID" value="NZ_BAFN01000001.1"/>
</dbReference>
<organism evidence="7 8">
    <name type="scientific">Candidatus Brocadia sinica JPN1</name>
    <dbReference type="NCBI Taxonomy" id="1197129"/>
    <lineage>
        <taxon>Bacteria</taxon>
        <taxon>Pseudomonadati</taxon>
        <taxon>Planctomycetota</taxon>
        <taxon>Candidatus Brocadiia</taxon>
        <taxon>Candidatus Brocadiales</taxon>
        <taxon>Candidatus Brocadiaceae</taxon>
        <taxon>Candidatus Brocadia</taxon>
    </lineage>
</organism>
<reference evidence="8" key="1">
    <citation type="journal article" date="2015" name="Genome Announc.">
        <title>Draft Genome Sequence of an Anaerobic Ammonium-Oxidizing Bacterium, "Candidatus Brocadia sinica".</title>
        <authorList>
            <person name="Oshiki M."/>
            <person name="Shinyako-Hata K."/>
            <person name="Satoh H."/>
            <person name="Okabe S."/>
        </authorList>
    </citation>
    <scope>NUCLEOTIDE SEQUENCE [LARGE SCALE GENOMIC DNA]</scope>
    <source>
        <strain evidence="8">JPN1</strain>
    </source>
</reference>
<dbReference type="InterPro" id="IPR045861">
    <property type="entry name" value="CorA_cytoplasmic_dom"/>
</dbReference>
<dbReference type="PANTHER" id="PTHR47891">
    <property type="entry name" value="TRANSPORTER-RELATED"/>
    <property type="match status" value="1"/>
</dbReference>
<evidence type="ECO:0000256" key="5">
    <source>
        <dbReference type="ARBA" id="ARBA00023136"/>
    </source>
</evidence>
<protein>
    <submittedName>
        <fullName evidence="7">Mg2+ and Co2+ transporters</fullName>
    </submittedName>
</protein>
<gene>
    <name evidence="7" type="ORF">BROSI_A2767</name>
</gene>
<evidence type="ECO:0000313" key="8">
    <source>
        <dbReference type="Proteomes" id="UP000032309"/>
    </source>
</evidence>